<dbReference type="Gene3D" id="2.60.40.1120">
    <property type="entry name" value="Carboxypeptidase-like, regulatory domain"/>
    <property type="match status" value="1"/>
</dbReference>
<keyword evidence="2" id="KW-1185">Reference proteome</keyword>
<dbReference type="RefSeq" id="WP_214348601.1">
    <property type="nucleotide sequence ID" value="NZ_JAHBOH010000001.1"/>
</dbReference>
<dbReference type="Pfam" id="PF13620">
    <property type="entry name" value="CarboxypepD_reg"/>
    <property type="match status" value="1"/>
</dbReference>
<gene>
    <name evidence="1" type="ORF">KIN34_07160</name>
</gene>
<dbReference type="InterPro" id="IPR013784">
    <property type="entry name" value="Carb-bd-like_fold"/>
</dbReference>
<dbReference type="Proteomes" id="UP000722125">
    <property type="component" value="Unassembled WGS sequence"/>
</dbReference>
<sequence>MADDVAIDHDQGARRTMFSARLAALVVATALATATAFVPAAAPADAAPTVTTKLTGRALLPDGSAASRVEVLAADAARPLRDPDELVVASAPVGRAGAFTVSARTAAGRGVYLRITTPSADHVTQFVGRGGTHAAAYPLLEPITAGGTVEVGTQILVERGALTVTVGAPVSCVRLLLLDGSPVRQSCGSRDSTAWSFTRLAPGRYRVSVLWEFGMAEAGSAEVRVSPSRTTSVRVAVGTRTGLAGTITDPAGRPAAGVGVLAVRAADGAMVGGTTDARGRYFLLGLPPGGWHLMVNTDEAGRTREGWSGVERKVAVQAGEVDEVDVHLTVEGRISVTARSTAGQWVRLEVHDATGRLRAVTNGLAAGPSTTLAVGGLAPGTYGIVLTSQGRYADRAGVVVRRGTTTAVGPLTASDRTVTVHGRVVGVADDERVTVAVRPTQDPQSRERVSVITEPGGAFEVDRLVPGGYEVEVSTYRDGLGWGYRRPVHVDAVLGTSWTLPAPVRVERELVHAQTTVLWRGRPAPDVFVDDGRFSGGALRNSGQTDAAGSTTLEWDGRVVTRLSARAWAIPAPLVLDVASPLAVDGVDDLTQVVVTGVVGE</sequence>
<reference evidence="1 2" key="1">
    <citation type="submission" date="2021-05" db="EMBL/GenBank/DDBJ databases">
        <title>Description of Cellulomonas sp. DKR-3 sp. nov.</title>
        <authorList>
            <person name="Dahal R.H."/>
            <person name="Chaudhary D.K."/>
        </authorList>
    </citation>
    <scope>NUCLEOTIDE SEQUENCE [LARGE SCALE GENOMIC DNA]</scope>
    <source>
        <strain evidence="1 2">DKR-3</strain>
    </source>
</reference>
<comment type="caution">
    <text evidence="1">The sequence shown here is derived from an EMBL/GenBank/DDBJ whole genome shotgun (WGS) entry which is preliminary data.</text>
</comment>
<organism evidence="1 2">
    <name type="scientific">Cellulomonas fulva</name>
    <dbReference type="NCBI Taxonomy" id="2835530"/>
    <lineage>
        <taxon>Bacteria</taxon>
        <taxon>Bacillati</taxon>
        <taxon>Actinomycetota</taxon>
        <taxon>Actinomycetes</taxon>
        <taxon>Micrococcales</taxon>
        <taxon>Cellulomonadaceae</taxon>
        <taxon>Cellulomonas</taxon>
    </lineage>
</organism>
<protein>
    <submittedName>
        <fullName evidence="1">Carboxypeptidase regulatory-like domain-containing protein</fullName>
    </submittedName>
</protein>
<name>A0ABS5TY34_9CELL</name>
<evidence type="ECO:0000313" key="2">
    <source>
        <dbReference type="Proteomes" id="UP000722125"/>
    </source>
</evidence>
<dbReference type="EMBL" id="JAHBOH010000001">
    <property type="protein sequence ID" value="MBT0994064.1"/>
    <property type="molecule type" value="Genomic_DNA"/>
</dbReference>
<proteinExistence type="predicted"/>
<dbReference type="SUPFAM" id="SSF49452">
    <property type="entry name" value="Starch-binding domain-like"/>
    <property type="match status" value="1"/>
</dbReference>
<evidence type="ECO:0000313" key="1">
    <source>
        <dbReference type="EMBL" id="MBT0994064.1"/>
    </source>
</evidence>
<accession>A0ABS5TY34</accession>